<evidence type="ECO:0000313" key="3">
    <source>
        <dbReference type="Proteomes" id="UP000235672"/>
    </source>
</evidence>
<dbReference type="EMBL" id="KZ613542">
    <property type="protein sequence ID" value="PMD12803.1"/>
    <property type="molecule type" value="Genomic_DNA"/>
</dbReference>
<sequence length="165" mass="18693">MSTTLKRPGDEQEAQLFSSRSAGSFIFTPSALFSLLHPASSSPLLEQLHRRASSPPARMHLFDDDRPRQNTNPTGRHHPDPHLDSPYQNLEDQGLDVSDIPVTLCQPRPLFDGSYWARSCLARTLDSPSPSLAVVPELSYLELRRISNWQIRYRFPAVESFDHIN</sequence>
<name>A0A2J6PFN5_9HELO</name>
<dbReference type="Proteomes" id="UP000235672">
    <property type="component" value="Unassembled WGS sequence"/>
</dbReference>
<accession>A0A2J6PFN5</accession>
<proteinExistence type="predicted"/>
<dbReference type="AlphaFoldDB" id="A0A2J6PFN5"/>
<evidence type="ECO:0000256" key="1">
    <source>
        <dbReference type="SAM" id="MobiDB-lite"/>
    </source>
</evidence>
<gene>
    <name evidence="2" type="ORF">NA56DRAFT_712745</name>
</gene>
<keyword evidence="3" id="KW-1185">Reference proteome</keyword>
<protein>
    <submittedName>
        <fullName evidence="2">Uncharacterized protein</fullName>
    </submittedName>
</protein>
<reference evidence="2 3" key="1">
    <citation type="submission" date="2016-05" db="EMBL/GenBank/DDBJ databases">
        <title>A degradative enzymes factory behind the ericoid mycorrhizal symbiosis.</title>
        <authorList>
            <consortium name="DOE Joint Genome Institute"/>
            <person name="Martino E."/>
            <person name="Morin E."/>
            <person name="Grelet G."/>
            <person name="Kuo A."/>
            <person name="Kohler A."/>
            <person name="Daghino S."/>
            <person name="Barry K."/>
            <person name="Choi C."/>
            <person name="Cichocki N."/>
            <person name="Clum A."/>
            <person name="Copeland A."/>
            <person name="Hainaut M."/>
            <person name="Haridas S."/>
            <person name="Labutti K."/>
            <person name="Lindquist E."/>
            <person name="Lipzen A."/>
            <person name="Khouja H.-R."/>
            <person name="Murat C."/>
            <person name="Ohm R."/>
            <person name="Olson A."/>
            <person name="Spatafora J."/>
            <person name="Veneault-Fourrey C."/>
            <person name="Henrissat B."/>
            <person name="Grigoriev I."/>
            <person name="Martin F."/>
            <person name="Perotto S."/>
        </authorList>
    </citation>
    <scope>NUCLEOTIDE SEQUENCE [LARGE SCALE GENOMIC DNA]</scope>
    <source>
        <strain evidence="2 3">UAMH 7357</strain>
    </source>
</reference>
<organism evidence="2 3">
    <name type="scientific">Hyaloscypha hepaticicola</name>
    <dbReference type="NCBI Taxonomy" id="2082293"/>
    <lineage>
        <taxon>Eukaryota</taxon>
        <taxon>Fungi</taxon>
        <taxon>Dikarya</taxon>
        <taxon>Ascomycota</taxon>
        <taxon>Pezizomycotina</taxon>
        <taxon>Leotiomycetes</taxon>
        <taxon>Helotiales</taxon>
        <taxon>Hyaloscyphaceae</taxon>
        <taxon>Hyaloscypha</taxon>
    </lineage>
</organism>
<evidence type="ECO:0000313" key="2">
    <source>
        <dbReference type="EMBL" id="PMD12803.1"/>
    </source>
</evidence>
<feature type="region of interest" description="Disordered" evidence="1">
    <location>
        <begin position="47"/>
        <end position="91"/>
    </location>
</feature>